<dbReference type="Proteomes" id="UP000000263">
    <property type="component" value="Chromosome"/>
</dbReference>
<dbReference type="GO" id="GO:0005886">
    <property type="term" value="C:plasma membrane"/>
    <property type="evidence" value="ECO:0007669"/>
    <property type="project" value="UniProtKB-SubCell"/>
</dbReference>
<evidence type="ECO:0000256" key="10">
    <source>
        <dbReference type="SAM" id="MobiDB-lite"/>
    </source>
</evidence>
<keyword evidence="14" id="KW-0829">Tyrosine-protein kinase</keyword>
<dbReference type="CDD" id="cd05387">
    <property type="entry name" value="BY-kinase"/>
    <property type="match status" value="1"/>
</dbReference>
<evidence type="ECO:0000256" key="4">
    <source>
        <dbReference type="ARBA" id="ARBA00022692"/>
    </source>
</evidence>
<dbReference type="EMBL" id="CP000804">
    <property type="protein sequence ID" value="ABU57449.1"/>
    <property type="molecule type" value="Genomic_DNA"/>
</dbReference>
<dbReference type="InterPro" id="IPR027417">
    <property type="entry name" value="P-loop_NTPase"/>
</dbReference>
<dbReference type="InterPro" id="IPR002586">
    <property type="entry name" value="CobQ/CobB/MinD/ParA_Nub-bd_dom"/>
</dbReference>
<proteinExistence type="inferred from homology"/>
<evidence type="ECO:0000256" key="3">
    <source>
        <dbReference type="ARBA" id="ARBA00022475"/>
    </source>
</evidence>
<evidence type="ECO:0000256" key="11">
    <source>
        <dbReference type="SAM" id="Phobius"/>
    </source>
</evidence>
<dbReference type="Gene3D" id="3.40.50.300">
    <property type="entry name" value="P-loop containing nucleotide triphosphate hydrolases"/>
    <property type="match status" value="1"/>
</dbReference>
<dbReference type="GO" id="GO:0005524">
    <property type="term" value="F:ATP binding"/>
    <property type="evidence" value="ECO:0007669"/>
    <property type="project" value="UniProtKB-KW"/>
</dbReference>
<dbReference type="HOGENOM" id="CLU_009912_4_2_0"/>
<keyword evidence="15" id="KW-1185">Reference proteome</keyword>
<feature type="coiled-coil region" evidence="9">
    <location>
        <begin position="163"/>
        <end position="190"/>
    </location>
</feature>
<comment type="subcellular location">
    <subcellularLocation>
        <location evidence="1">Cell membrane</location>
        <topology evidence="1">Multi-pass membrane protein</topology>
    </subcellularLocation>
</comment>
<dbReference type="eggNOG" id="COG3206">
    <property type="taxonomic scope" value="Bacteria"/>
</dbReference>
<feature type="region of interest" description="Disordered" evidence="10">
    <location>
        <begin position="546"/>
        <end position="573"/>
    </location>
</feature>
<dbReference type="AlphaFoldDB" id="A7NIZ1"/>
<evidence type="ECO:0000256" key="6">
    <source>
        <dbReference type="ARBA" id="ARBA00022840"/>
    </source>
</evidence>
<dbReference type="InterPro" id="IPR003856">
    <property type="entry name" value="LPS_length_determ_N"/>
</dbReference>
<evidence type="ECO:0000256" key="9">
    <source>
        <dbReference type="SAM" id="Coils"/>
    </source>
</evidence>
<reference evidence="14 15" key="1">
    <citation type="submission" date="2007-08" db="EMBL/GenBank/DDBJ databases">
        <title>Complete sequence of Roseiflexus castenholzii DSM 13941.</title>
        <authorList>
            <consortium name="US DOE Joint Genome Institute"/>
            <person name="Copeland A."/>
            <person name="Lucas S."/>
            <person name="Lapidus A."/>
            <person name="Barry K."/>
            <person name="Glavina del Rio T."/>
            <person name="Dalin E."/>
            <person name="Tice H."/>
            <person name="Pitluck S."/>
            <person name="Thompson L.S."/>
            <person name="Brettin T."/>
            <person name="Bruce D."/>
            <person name="Detter J.C."/>
            <person name="Han C."/>
            <person name="Tapia R."/>
            <person name="Schmutz J."/>
            <person name="Larimer F."/>
            <person name="Land M."/>
            <person name="Hauser L."/>
            <person name="Kyrpides N."/>
            <person name="Mikhailova N."/>
            <person name="Bryant D.A."/>
            <person name="Hanada S."/>
            <person name="Tsukatani Y."/>
            <person name="Richardson P."/>
        </authorList>
    </citation>
    <scope>NUCLEOTIDE SEQUENCE [LARGE SCALE GENOMIC DNA]</scope>
    <source>
        <strain evidence="15">DSM 13941 / HLO8</strain>
    </source>
</reference>
<dbReference type="Pfam" id="PF02706">
    <property type="entry name" value="Wzz"/>
    <property type="match status" value="1"/>
</dbReference>
<keyword evidence="5" id="KW-0547">Nucleotide-binding</keyword>
<keyword evidence="3" id="KW-1003">Cell membrane</keyword>
<dbReference type="PANTHER" id="PTHR32309:SF31">
    <property type="entry name" value="CAPSULAR EXOPOLYSACCHARIDE FAMILY"/>
    <property type="match status" value="1"/>
</dbReference>
<evidence type="ECO:0000256" key="5">
    <source>
        <dbReference type="ARBA" id="ARBA00022741"/>
    </source>
</evidence>
<dbReference type="InterPro" id="IPR050445">
    <property type="entry name" value="Bact_polysacc_biosynth/exp"/>
</dbReference>
<keyword evidence="9" id="KW-0175">Coiled coil</keyword>
<dbReference type="eggNOG" id="COG0489">
    <property type="taxonomic scope" value="Bacteria"/>
</dbReference>
<feature type="domain" description="Polysaccharide chain length determinant N-terminal" evidence="13">
    <location>
        <begin position="14"/>
        <end position="100"/>
    </location>
</feature>
<evidence type="ECO:0000256" key="7">
    <source>
        <dbReference type="ARBA" id="ARBA00022989"/>
    </source>
</evidence>
<feature type="transmembrane region" description="Helical" evidence="11">
    <location>
        <begin position="21"/>
        <end position="42"/>
    </location>
</feature>
<dbReference type="GO" id="GO:0004715">
    <property type="term" value="F:non-membrane spanning protein tyrosine kinase activity"/>
    <property type="evidence" value="ECO:0007669"/>
    <property type="project" value="UniProtKB-EC"/>
</dbReference>
<evidence type="ECO:0000256" key="2">
    <source>
        <dbReference type="ARBA" id="ARBA00006683"/>
    </source>
</evidence>
<dbReference type="SUPFAM" id="SSF52540">
    <property type="entry name" value="P-loop containing nucleoside triphosphate hydrolases"/>
    <property type="match status" value="1"/>
</dbReference>
<evidence type="ECO:0000259" key="13">
    <source>
        <dbReference type="Pfam" id="PF02706"/>
    </source>
</evidence>
<dbReference type="STRING" id="383372.Rcas_1353"/>
<feature type="domain" description="CobQ/CobB/MinD/ParA nucleotide binding" evidence="12">
    <location>
        <begin position="341"/>
        <end position="514"/>
    </location>
</feature>
<organism evidence="14 15">
    <name type="scientific">Roseiflexus castenholzii (strain DSM 13941 / HLO8)</name>
    <dbReference type="NCBI Taxonomy" id="383372"/>
    <lineage>
        <taxon>Bacteria</taxon>
        <taxon>Bacillati</taxon>
        <taxon>Chloroflexota</taxon>
        <taxon>Chloroflexia</taxon>
        <taxon>Chloroflexales</taxon>
        <taxon>Roseiflexineae</taxon>
        <taxon>Roseiflexaceae</taxon>
        <taxon>Roseiflexus</taxon>
    </lineage>
</organism>
<evidence type="ECO:0000313" key="15">
    <source>
        <dbReference type="Proteomes" id="UP000000263"/>
    </source>
</evidence>
<dbReference type="EC" id="2.7.10.2" evidence="14"/>
<name>A7NIZ1_ROSCS</name>
<evidence type="ECO:0000259" key="12">
    <source>
        <dbReference type="Pfam" id="PF01656"/>
    </source>
</evidence>
<keyword evidence="14" id="KW-0808">Transferase</keyword>
<dbReference type="InterPro" id="IPR005702">
    <property type="entry name" value="Wzc-like_C"/>
</dbReference>
<keyword evidence="4 11" id="KW-0812">Transmembrane</keyword>
<keyword evidence="14" id="KW-0418">Kinase</keyword>
<evidence type="ECO:0000256" key="1">
    <source>
        <dbReference type="ARBA" id="ARBA00004651"/>
    </source>
</evidence>
<accession>A7NIZ1</accession>
<dbReference type="PANTHER" id="PTHR32309">
    <property type="entry name" value="TYROSINE-PROTEIN KINASE"/>
    <property type="match status" value="1"/>
</dbReference>
<evidence type="ECO:0000313" key="14">
    <source>
        <dbReference type="EMBL" id="ABU57449.1"/>
    </source>
</evidence>
<sequence length="624" mass="68760">MRQVDEQSEHRMILQRYLTLFWRWLWLMLLMTLLAGGAAYLVSNRMTPVYEASTTLLINQAPASSASPDYNAVLTAERLARTYAELLIKRPVLEEVVRELSLPFAPSMLAERIRVRPIRDTQLIVVTVEDIDPQRAADIANHIVAVFSEQNRELQSERFAESKRSLAGEIAKLQSDIDTTQAELAALRGIDDPVRRARLEEALVQYRSSYATVLRSLEEVRLAEAQLTNSVNVVESAAPVYTPVRPQIATNTGMAAVAGLLLAIGVALLIEYLSDRVNSAEDVATTARVGMLAAIGRIDGAAPSDKLVMLKDPFSQVAEAYQMLRVKLEIARFEKPLHTLLVTSSNPGEGKSTTAANLALAIARSGKRVILVDTDLRRPSLHRFFRHANLRGVTTALVRDPSDSLYNHMIAAGEENLLVLPSGPVPSDPAVMVSSKRMLDLIDELKRIADVVVFDSPPILAVADAMPLAHVCDATLLVVLAGVTRTSQLRRACDQLLQAGVEPQGVVLNRVTREQVGYEHYYYYYGGERKRSSRSALSRLFKRRRRRQSGMPGMVDTVDAGVTGIASGTRPDRGAPIDIVMDGFYATPTPETIDRHPVSAGAVVATRTDERRNGMTPHQMNQTK</sequence>
<dbReference type="KEGG" id="rca:Rcas_1353"/>
<comment type="similarity">
    <text evidence="2">Belongs to the CpsC/CapA family.</text>
</comment>
<keyword evidence="7 11" id="KW-1133">Transmembrane helix</keyword>
<protein>
    <submittedName>
        <fullName evidence="14">Non-specific protein-tyrosine kinase</fullName>
        <ecNumber evidence="14">2.7.10.2</ecNumber>
    </submittedName>
</protein>
<dbReference type="NCBIfam" id="TIGR01007">
    <property type="entry name" value="eps_fam"/>
    <property type="match status" value="1"/>
</dbReference>
<dbReference type="Pfam" id="PF01656">
    <property type="entry name" value="CbiA"/>
    <property type="match status" value="1"/>
</dbReference>
<keyword evidence="6" id="KW-0067">ATP-binding</keyword>
<dbReference type="eggNOG" id="COG3944">
    <property type="taxonomic scope" value="Bacteria"/>
</dbReference>
<keyword evidence="8 11" id="KW-0472">Membrane</keyword>
<evidence type="ECO:0000256" key="8">
    <source>
        <dbReference type="ARBA" id="ARBA00023136"/>
    </source>
</evidence>
<gene>
    <name evidence="14" type="ordered locus">Rcas_1353</name>
</gene>